<feature type="signal peptide" evidence="1">
    <location>
        <begin position="1"/>
        <end position="30"/>
    </location>
</feature>
<gene>
    <name evidence="2" type="ORF">CHARACLAT_026431</name>
</gene>
<name>A0ABU7DWH3_9TELE</name>
<evidence type="ECO:0000313" key="2">
    <source>
        <dbReference type="EMBL" id="MED6278684.1"/>
    </source>
</evidence>
<dbReference type="Proteomes" id="UP001352852">
    <property type="component" value="Unassembled WGS sequence"/>
</dbReference>
<evidence type="ECO:0000256" key="1">
    <source>
        <dbReference type="SAM" id="SignalP"/>
    </source>
</evidence>
<accession>A0ABU7DWH3</accession>
<proteinExistence type="predicted"/>
<comment type="caution">
    <text evidence="2">The sequence shown here is derived from an EMBL/GenBank/DDBJ whole genome shotgun (WGS) entry which is preliminary data.</text>
</comment>
<organism evidence="2 3">
    <name type="scientific">Characodon lateralis</name>
    <dbReference type="NCBI Taxonomy" id="208331"/>
    <lineage>
        <taxon>Eukaryota</taxon>
        <taxon>Metazoa</taxon>
        <taxon>Chordata</taxon>
        <taxon>Craniata</taxon>
        <taxon>Vertebrata</taxon>
        <taxon>Euteleostomi</taxon>
        <taxon>Actinopterygii</taxon>
        <taxon>Neopterygii</taxon>
        <taxon>Teleostei</taxon>
        <taxon>Neoteleostei</taxon>
        <taxon>Acanthomorphata</taxon>
        <taxon>Ovalentaria</taxon>
        <taxon>Atherinomorphae</taxon>
        <taxon>Cyprinodontiformes</taxon>
        <taxon>Goodeidae</taxon>
        <taxon>Characodon</taxon>
    </lineage>
</organism>
<keyword evidence="3" id="KW-1185">Reference proteome</keyword>
<feature type="chain" id="PRO_5046787335" evidence="1">
    <location>
        <begin position="31"/>
        <end position="106"/>
    </location>
</feature>
<sequence>MLYKGSCHEIPQLALLFRLLLRWRLFSLHCALNDWMAFFKVSFDRVHFPILSSMHLISMHLHCHEEEQKYYGNIGSCSSSFRRTKLYSLVIKVVMHYPSVFFCFFA</sequence>
<dbReference type="EMBL" id="JAHUTJ010035980">
    <property type="protein sequence ID" value="MED6278684.1"/>
    <property type="molecule type" value="Genomic_DNA"/>
</dbReference>
<evidence type="ECO:0000313" key="3">
    <source>
        <dbReference type="Proteomes" id="UP001352852"/>
    </source>
</evidence>
<keyword evidence="1" id="KW-0732">Signal</keyword>
<protein>
    <submittedName>
        <fullName evidence="2">Uncharacterized protein</fullName>
    </submittedName>
</protein>
<reference evidence="2 3" key="1">
    <citation type="submission" date="2021-06" db="EMBL/GenBank/DDBJ databases">
        <authorList>
            <person name="Palmer J.M."/>
        </authorList>
    </citation>
    <scope>NUCLEOTIDE SEQUENCE [LARGE SCALE GENOMIC DNA]</scope>
    <source>
        <strain evidence="2 3">CL_MEX2019</strain>
        <tissue evidence="2">Muscle</tissue>
    </source>
</reference>